<proteinExistence type="predicted"/>
<dbReference type="PANTHER" id="PTHR42770">
    <property type="entry name" value="AMINO ACID TRANSPORTER-RELATED"/>
    <property type="match status" value="1"/>
</dbReference>
<dbReference type="GO" id="GO:0005886">
    <property type="term" value="C:plasma membrane"/>
    <property type="evidence" value="ECO:0007669"/>
    <property type="project" value="UniProtKB-SubCell"/>
</dbReference>
<accession>A0A3B1AG82</accession>
<evidence type="ECO:0000256" key="5">
    <source>
        <dbReference type="ARBA" id="ARBA00023136"/>
    </source>
</evidence>
<dbReference type="GO" id="GO:0022857">
    <property type="term" value="F:transmembrane transporter activity"/>
    <property type="evidence" value="ECO:0007669"/>
    <property type="project" value="InterPro"/>
</dbReference>
<feature type="coiled-coil region" evidence="6">
    <location>
        <begin position="177"/>
        <end position="208"/>
    </location>
</feature>
<evidence type="ECO:0000256" key="2">
    <source>
        <dbReference type="ARBA" id="ARBA00022475"/>
    </source>
</evidence>
<dbReference type="Gene3D" id="1.20.1740.10">
    <property type="entry name" value="Amino acid/polyamine transporter I"/>
    <property type="match status" value="1"/>
</dbReference>
<dbReference type="EMBL" id="UOFV01000347">
    <property type="protein sequence ID" value="VAX02792.1"/>
    <property type="molecule type" value="Genomic_DNA"/>
</dbReference>
<feature type="transmembrane region" description="Helical" evidence="7">
    <location>
        <begin position="153"/>
        <end position="171"/>
    </location>
</feature>
<feature type="transmembrane region" description="Helical" evidence="7">
    <location>
        <begin position="126"/>
        <end position="147"/>
    </location>
</feature>
<dbReference type="InterPro" id="IPR002293">
    <property type="entry name" value="AA/rel_permease1"/>
</dbReference>
<keyword evidence="4 7" id="KW-1133">Transmembrane helix</keyword>
<gene>
    <name evidence="8" type="ORF">MNBD_GAMMA19-682</name>
</gene>
<feature type="transmembrane region" description="Helical" evidence="7">
    <location>
        <begin position="25"/>
        <end position="55"/>
    </location>
</feature>
<protein>
    <submittedName>
        <fullName evidence="8">Uncharacterized amino acid permease, GabP family</fullName>
    </submittedName>
</protein>
<keyword evidence="3 7" id="KW-0812">Transmembrane</keyword>
<name>A0A3B1AG82_9ZZZZ</name>
<organism evidence="8">
    <name type="scientific">hydrothermal vent metagenome</name>
    <dbReference type="NCBI Taxonomy" id="652676"/>
    <lineage>
        <taxon>unclassified sequences</taxon>
        <taxon>metagenomes</taxon>
        <taxon>ecological metagenomes</taxon>
    </lineage>
</organism>
<feature type="transmembrane region" description="Helical" evidence="7">
    <location>
        <begin position="94"/>
        <end position="114"/>
    </location>
</feature>
<keyword evidence="2" id="KW-1003">Cell membrane</keyword>
<keyword evidence="6" id="KW-0175">Coiled coil</keyword>
<sequence length="209" mass="23032">MPDLIKAQDNALAVAAEPFLGQTGFLLISLGALFSIASALNATLFGGANVAYALARDGELPQEFNRKLWFGSGEGLYLTAALGIVFALTFNLNGIASITSGVFMVIYLFVLYSHWKLKDRYGGNPLIIATGFLVVAAVFLLLLNYQWHTDRNSFYGTCIVLGGSMLVELVYRGITKRGFIQRELALLKKEKETLRSEMSEELDQLLHKK</sequence>
<dbReference type="PANTHER" id="PTHR42770:SF11">
    <property type="entry name" value="INNER MEMBRANE TRANSPORT PROTEIN YBAT"/>
    <property type="match status" value="1"/>
</dbReference>
<evidence type="ECO:0000256" key="7">
    <source>
        <dbReference type="SAM" id="Phobius"/>
    </source>
</evidence>
<feature type="transmembrane region" description="Helical" evidence="7">
    <location>
        <begin position="67"/>
        <end position="88"/>
    </location>
</feature>
<dbReference type="Pfam" id="PF13520">
    <property type="entry name" value="AA_permease_2"/>
    <property type="match status" value="1"/>
</dbReference>
<comment type="subcellular location">
    <subcellularLocation>
        <location evidence="1">Cell membrane</location>
        <topology evidence="1">Multi-pass membrane protein</topology>
    </subcellularLocation>
</comment>
<evidence type="ECO:0000256" key="4">
    <source>
        <dbReference type="ARBA" id="ARBA00022989"/>
    </source>
</evidence>
<evidence type="ECO:0000313" key="8">
    <source>
        <dbReference type="EMBL" id="VAX02792.1"/>
    </source>
</evidence>
<evidence type="ECO:0000256" key="1">
    <source>
        <dbReference type="ARBA" id="ARBA00004651"/>
    </source>
</evidence>
<reference evidence="8" key="1">
    <citation type="submission" date="2018-06" db="EMBL/GenBank/DDBJ databases">
        <authorList>
            <person name="Zhirakovskaya E."/>
        </authorList>
    </citation>
    <scope>NUCLEOTIDE SEQUENCE</scope>
</reference>
<evidence type="ECO:0000256" key="3">
    <source>
        <dbReference type="ARBA" id="ARBA00022692"/>
    </source>
</evidence>
<dbReference type="InterPro" id="IPR050367">
    <property type="entry name" value="APC_superfamily"/>
</dbReference>
<evidence type="ECO:0000256" key="6">
    <source>
        <dbReference type="SAM" id="Coils"/>
    </source>
</evidence>
<keyword evidence="5 7" id="KW-0472">Membrane</keyword>
<dbReference type="AlphaFoldDB" id="A0A3B1AG82"/>